<keyword evidence="6 7" id="KW-0460">Magnesium</keyword>
<accession>A0ABW5UZB1</accession>
<reference evidence="9" key="1">
    <citation type="journal article" date="2019" name="Int. J. Syst. Evol. Microbiol.">
        <title>The Global Catalogue of Microorganisms (GCM) 10K type strain sequencing project: providing services to taxonomists for standard genome sequencing and annotation.</title>
        <authorList>
            <consortium name="The Broad Institute Genomics Platform"/>
            <consortium name="The Broad Institute Genome Sequencing Center for Infectious Disease"/>
            <person name="Wu L."/>
            <person name="Ma J."/>
        </authorList>
    </citation>
    <scope>NUCLEOTIDE SEQUENCE [LARGE SCALE GENOMIC DNA]</scope>
    <source>
        <strain evidence="9">TISTR 1514</strain>
    </source>
</reference>
<proteinExistence type="inferred from homology"/>
<dbReference type="InterPro" id="IPR000760">
    <property type="entry name" value="Inositol_monophosphatase-like"/>
</dbReference>
<sequence length="282" mass="29976">MTDSSIRAQLPELLALATEVATEAAALVERRRRDGISVADTKSSSVDVVTEVDRESERFIRARLAEARPDDGFFGEETGAAESRSGLTWVVDPIDGTVNYLYGLQNYSVSIAGVLGDPGVEPTEFEILVGAVVSPELGDTFTAIAGGGAWLNGEPLVLGAGPADLERTLVATGFSYRAERRVMQARTFERVIGEVRDLRRLGVASLDLCNVAAGRVDAYYEFGINPWDFAGGALVAREAGAEVTGLRADEREGRRGLVAAHPAVAAQLRELLAEATDPGLLA</sequence>
<evidence type="ECO:0000256" key="6">
    <source>
        <dbReference type="ARBA" id="ARBA00022842"/>
    </source>
</evidence>
<dbReference type="EC" id="3.1.3.25" evidence="7"/>
<comment type="caution">
    <text evidence="8">The sequence shown here is derived from an EMBL/GenBank/DDBJ whole genome shotgun (WGS) entry which is preliminary data.</text>
</comment>
<evidence type="ECO:0000256" key="1">
    <source>
        <dbReference type="ARBA" id="ARBA00001033"/>
    </source>
</evidence>
<evidence type="ECO:0000256" key="5">
    <source>
        <dbReference type="ARBA" id="ARBA00022801"/>
    </source>
</evidence>
<organism evidence="8 9">
    <name type="scientific">Gulosibacter faecalis</name>
    <dbReference type="NCBI Taxonomy" id="272240"/>
    <lineage>
        <taxon>Bacteria</taxon>
        <taxon>Bacillati</taxon>
        <taxon>Actinomycetota</taxon>
        <taxon>Actinomycetes</taxon>
        <taxon>Micrococcales</taxon>
        <taxon>Microbacteriaceae</taxon>
        <taxon>Gulosibacter</taxon>
    </lineage>
</organism>
<dbReference type="PANTHER" id="PTHR20854:SF4">
    <property type="entry name" value="INOSITOL-1-MONOPHOSPHATASE-RELATED"/>
    <property type="match status" value="1"/>
</dbReference>
<dbReference type="Pfam" id="PF00459">
    <property type="entry name" value="Inositol_P"/>
    <property type="match status" value="1"/>
</dbReference>
<comment type="similarity">
    <text evidence="3 7">Belongs to the inositol monophosphatase superfamily.</text>
</comment>
<evidence type="ECO:0000256" key="2">
    <source>
        <dbReference type="ARBA" id="ARBA00001946"/>
    </source>
</evidence>
<evidence type="ECO:0000256" key="7">
    <source>
        <dbReference type="RuleBase" id="RU364068"/>
    </source>
</evidence>
<comment type="cofactor">
    <cofactor evidence="2 7">
        <name>Mg(2+)</name>
        <dbReference type="ChEBI" id="CHEBI:18420"/>
    </cofactor>
</comment>
<evidence type="ECO:0000256" key="4">
    <source>
        <dbReference type="ARBA" id="ARBA00022723"/>
    </source>
</evidence>
<dbReference type="EMBL" id="JBHUNE010000003">
    <property type="protein sequence ID" value="MFD2757747.1"/>
    <property type="molecule type" value="Genomic_DNA"/>
</dbReference>
<dbReference type="InterPro" id="IPR033942">
    <property type="entry name" value="IMPase"/>
</dbReference>
<evidence type="ECO:0000313" key="9">
    <source>
        <dbReference type="Proteomes" id="UP001597492"/>
    </source>
</evidence>
<dbReference type="RefSeq" id="WP_235619845.1">
    <property type="nucleotide sequence ID" value="NZ_JBHUNE010000003.1"/>
</dbReference>
<dbReference type="Proteomes" id="UP001597492">
    <property type="component" value="Unassembled WGS sequence"/>
</dbReference>
<dbReference type="PROSITE" id="PS00630">
    <property type="entry name" value="IMP_2"/>
    <property type="match status" value="1"/>
</dbReference>
<evidence type="ECO:0000256" key="3">
    <source>
        <dbReference type="ARBA" id="ARBA00009759"/>
    </source>
</evidence>
<keyword evidence="4 7" id="KW-0479">Metal-binding</keyword>
<dbReference type="Gene3D" id="3.40.190.80">
    <property type="match status" value="1"/>
</dbReference>
<name>A0ABW5UZB1_9MICO</name>
<dbReference type="PANTHER" id="PTHR20854">
    <property type="entry name" value="INOSITOL MONOPHOSPHATASE"/>
    <property type="match status" value="1"/>
</dbReference>
<dbReference type="InterPro" id="IPR020550">
    <property type="entry name" value="Inositol_monophosphatase_CS"/>
</dbReference>
<dbReference type="InterPro" id="IPR020583">
    <property type="entry name" value="Inositol_monoP_metal-BS"/>
</dbReference>
<evidence type="ECO:0000313" key="8">
    <source>
        <dbReference type="EMBL" id="MFD2757747.1"/>
    </source>
</evidence>
<dbReference type="CDD" id="cd01639">
    <property type="entry name" value="IMPase"/>
    <property type="match status" value="1"/>
</dbReference>
<gene>
    <name evidence="8" type="ORF">ACFSW7_05060</name>
</gene>
<dbReference type="SUPFAM" id="SSF56655">
    <property type="entry name" value="Carbohydrate phosphatase"/>
    <property type="match status" value="1"/>
</dbReference>
<dbReference type="PRINTS" id="PR00377">
    <property type="entry name" value="IMPHPHTASES"/>
</dbReference>
<keyword evidence="9" id="KW-1185">Reference proteome</keyword>
<dbReference type="PROSITE" id="PS00629">
    <property type="entry name" value="IMP_1"/>
    <property type="match status" value="1"/>
</dbReference>
<comment type="catalytic activity">
    <reaction evidence="1 7">
        <text>a myo-inositol phosphate + H2O = myo-inositol + phosphate</text>
        <dbReference type="Rhea" id="RHEA:24056"/>
        <dbReference type="ChEBI" id="CHEBI:15377"/>
        <dbReference type="ChEBI" id="CHEBI:17268"/>
        <dbReference type="ChEBI" id="CHEBI:43474"/>
        <dbReference type="ChEBI" id="CHEBI:84139"/>
        <dbReference type="EC" id="3.1.3.25"/>
    </reaction>
</comment>
<dbReference type="Gene3D" id="3.30.540.10">
    <property type="entry name" value="Fructose-1,6-Bisphosphatase, subunit A, domain 1"/>
    <property type="match status" value="1"/>
</dbReference>
<keyword evidence="5 7" id="KW-0378">Hydrolase</keyword>
<protein>
    <recommendedName>
        <fullName evidence="7">Inositol-1-monophosphatase</fullName>
        <ecNumber evidence="7">3.1.3.25</ecNumber>
    </recommendedName>
</protein>